<keyword evidence="4" id="KW-1185">Reference proteome</keyword>
<feature type="domain" description="CN hydrolase" evidence="2">
    <location>
        <begin position="1"/>
        <end position="245"/>
    </location>
</feature>
<dbReference type="PANTHER" id="PTHR23088">
    <property type="entry name" value="NITRILASE-RELATED"/>
    <property type="match status" value="1"/>
</dbReference>
<evidence type="ECO:0000313" key="3">
    <source>
        <dbReference type="EMBL" id="NKX55157.1"/>
    </source>
</evidence>
<proteinExistence type="inferred from homology"/>
<reference evidence="3 4" key="1">
    <citation type="submission" date="2020-04" db="EMBL/GenBank/DDBJ databases">
        <title>Arthrobacter sp. nov.</title>
        <authorList>
            <person name="Liu S."/>
        </authorList>
    </citation>
    <scope>NUCLEOTIDE SEQUENCE [LARGE SCALE GENOMIC DNA]</scope>
    <source>
        <strain evidence="3 4">E918</strain>
    </source>
</reference>
<accession>A0A7X6HGB7</accession>
<comment type="similarity">
    <text evidence="1">Belongs to the carbon-nitrogen hydrolase superfamily. NIT1/NIT2 family.</text>
</comment>
<dbReference type="Pfam" id="PF00795">
    <property type="entry name" value="CN_hydrolase"/>
    <property type="match status" value="1"/>
</dbReference>
<dbReference type="InterPro" id="IPR003010">
    <property type="entry name" value="C-N_Hydrolase"/>
</dbReference>
<evidence type="ECO:0000313" key="4">
    <source>
        <dbReference type="Proteomes" id="UP000544090"/>
    </source>
</evidence>
<dbReference type="PANTHER" id="PTHR23088:SF27">
    <property type="entry name" value="DEAMINATED GLUTATHIONE AMIDASE"/>
    <property type="match status" value="1"/>
</dbReference>
<evidence type="ECO:0000259" key="2">
    <source>
        <dbReference type="PROSITE" id="PS50263"/>
    </source>
</evidence>
<gene>
    <name evidence="3" type="ORF">HGG74_11500</name>
</gene>
<dbReference type="Gene3D" id="3.60.110.10">
    <property type="entry name" value="Carbon-nitrogen hydrolase"/>
    <property type="match status" value="1"/>
</dbReference>
<protein>
    <submittedName>
        <fullName evidence="3">Nitrilase</fullName>
    </submittedName>
</protein>
<dbReference type="InterPro" id="IPR036526">
    <property type="entry name" value="C-N_Hydrolase_sf"/>
</dbReference>
<dbReference type="PROSITE" id="PS50263">
    <property type="entry name" value="CN_HYDROLASE"/>
    <property type="match status" value="1"/>
</dbReference>
<name>A0A7X6HGB7_9MICC</name>
<dbReference type="Proteomes" id="UP000544090">
    <property type="component" value="Unassembled WGS sequence"/>
</dbReference>
<dbReference type="AlphaFoldDB" id="A0A7X6HGB7"/>
<dbReference type="SUPFAM" id="SSF56317">
    <property type="entry name" value="Carbon-nitrogen hydrolase"/>
    <property type="match status" value="1"/>
</dbReference>
<dbReference type="EMBL" id="JAAZSQ010000010">
    <property type="protein sequence ID" value="NKX55157.1"/>
    <property type="molecule type" value="Genomic_DNA"/>
</dbReference>
<evidence type="ECO:0000256" key="1">
    <source>
        <dbReference type="ARBA" id="ARBA00010613"/>
    </source>
</evidence>
<sequence length="279" mass="28427">MRIAAMQAAGKVLDIEENLALVETAAARAARAGADLLLTPELFACGYAPAVLASHLDAELVRRIDDGAARIARRHRLGLAYSVPSPAPGGWHIGAVLVDRSGRELLRYGKVHLFGDEERATFVPASAAPGTAVFEGLRVGLLICYDAEFPESVRALAAAGADLALVPTALGTGFEAVPEVLLRARALESQVALAYANHTGSAPAAGGGTLEFGGGSIIIGPDGSVLAQAGSGGPGPDVIIADVQPAAIGQARSAVPYLKDRRPDLYPSWGAAAADTPAG</sequence>
<comment type="caution">
    <text evidence="3">The sequence shown here is derived from an EMBL/GenBank/DDBJ whole genome shotgun (WGS) entry which is preliminary data.</text>
</comment>
<organism evidence="3 4">
    <name type="scientific">Arthrobacter mobilis</name>
    <dbReference type="NCBI Taxonomy" id="2724944"/>
    <lineage>
        <taxon>Bacteria</taxon>
        <taxon>Bacillati</taxon>
        <taxon>Actinomycetota</taxon>
        <taxon>Actinomycetes</taxon>
        <taxon>Micrococcales</taxon>
        <taxon>Micrococcaceae</taxon>
        <taxon>Arthrobacter</taxon>
    </lineage>
</organism>
<dbReference type="RefSeq" id="WP_168486501.1">
    <property type="nucleotide sequence ID" value="NZ_JAAZSQ010000010.1"/>
</dbReference>